<name>A0A157PM88_9BORD</name>
<sequence>MRVFKTKGVKRFARHEQISDDDLRTAIERATQGFVDADLGGGLIKQRVARRGQGSSSGFRMIEAYRQSNRAVFLYGFAKNDRGNITGDELRTLRTLGANWLTASATAIATAMNDGDLQEIEYDDYQT</sequence>
<dbReference type="InterPro" id="IPR009387">
    <property type="entry name" value="HigB-2"/>
</dbReference>
<dbReference type="Pfam" id="PF06296">
    <property type="entry name" value="RelE"/>
    <property type="match status" value="1"/>
</dbReference>
<proteinExistence type="predicted"/>
<protein>
    <submittedName>
        <fullName evidence="1">Uncharacterized protein conserved in bacteria</fullName>
    </submittedName>
</protein>
<evidence type="ECO:0000313" key="1">
    <source>
        <dbReference type="EMBL" id="SAI34643.1"/>
    </source>
</evidence>
<accession>A0A157PM88</accession>
<dbReference type="EMBL" id="FKBS01000014">
    <property type="protein sequence ID" value="SAI34643.1"/>
    <property type="molecule type" value="Genomic_DNA"/>
</dbReference>
<dbReference type="Proteomes" id="UP000077037">
    <property type="component" value="Unassembled WGS sequence"/>
</dbReference>
<evidence type="ECO:0000313" key="2">
    <source>
        <dbReference type="Proteomes" id="UP000077037"/>
    </source>
</evidence>
<dbReference type="OrthoDB" id="8607264at2"/>
<dbReference type="PIRSF" id="PIRSF018634">
    <property type="entry name" value="UCP018634"/>
    <property type="match status" value="1"/>
</dbReference>
<dbReference type="AlphaFoldDB" id="A0A157PM88"/>
<reference evidence="1 2" key="1">
    <citation type="submission" date="2016-03" db="EMBL/GenBank/DDBJ databases">
        <authorList>
            <consortium name="Pathogen Informatics"/>
        </authorList>
    </citation>
    <scope>NUCLEOTIDE SEQUENCE [LARGE SCALE GENOMIC DNA]</scope>
    <source>
        <strain evidence="1 2">NCTC13364</strain>
    </source>
</reference>
<organism evidence="1 2">
    <name type="scientific">Bordetella ansorpii</name>
    <dbReference type="NCBI Taxonomy" id="288768"/>
    <lineage>
        <taxon>Bacteria</taxon>
        <taxon>Pseudomonadati</taxon>
        <taxon>Pseudomonadota</taxon>
        <taxon>Betaproteobacteria</taxon>
        <taxon>Burkholderiales</taxon>
        <taxon>Alcaligenaceae</taxon>
        <taxon>Bordetella</taxon>
    </lineage>
</organism>
<gene>
    <name evidence="1" type="ORF">SAMEA1982600_02832</name>
</gene>